<protein>
    <submittedName>
        <fullName evidence="5">Transmembrane protein</fullName>
    </submittedName>
</protein>
<accession>A0A1V9YVN2</accession>
<evidence type="ECO:0000256" key="1">
    <source>
        <dbReference type="ARBA" id="ARBA00004123"/>
    </source>
</evidence>
<gene>
    <name evidence="5" type="ORF">THRCLA_09597</name>
</gene>
<dbReference type="PANTHER" id="PTHR12765">
    <property type="entry name" value="RED PROTEIN IK FACTOR CYTOKINE IK"/>
    <property type="match status" value="1"/>
</dbReference>
<feature type="compositionally biased region" description="Acidic residues" evidence="3">
    <location>
        <begin position="364"/>
        <end position="384"/>
    </location>
</feature>
<dbReference type="Pfam" id="PF07808">
    <property type="entry name" value="RED_N"/>
    <property type="match status" value="1"/>
</dbReference>
<dbReference type="OrthoDB" id="75544at2759"/>
<dbReference type="AlphaFoldDB" id="A0A1V9YVN2"/>
<feature type="region of interest" description="Disordered" evidence="3">
    <location>
        <begin position="344"/>
        <end position="435"/>
    </location>
</feature>
<dbReference type="STRING" id="74557.A0A1V9YVN2"/>
<evidence type="ECO:0000313" key="5">
    <source>
        <dbReference type="EMBL" id="OQR89751.1"/>
    </source>
</evidence>
<dbReference type="GO" id="GO:0005634">
    <property type="term" value="C:nucleus"/>
    <property type="evidence" value="ECO:0007669"/>
    <property type="project" value="UniProtKB-SubCell"/>
</dbReference>
<evidence type="ECO:0000256" key="2">
    <source>
        <dbReference type="ARBA" id="ARBA00023242"/>
    </source>
</evidence>
<keyword evidence="5" id="KW-0812">Transmembrane</keyword>
<comment type="caution">
    <text evidence="5">The sequence shown here is derived from an EMBL/GenBank/DDBJ whole genome shotgun (WGS) entry which is preliminary data.</text>
</comment>
<keyword evidence="6" id="KW-1185">Reference proteome</keyword>
<evidence type="ECO:0000259" key="4">
    <source>
        <dbReference type="Pfam" id="PF07808"/>
    </source>
</evidence>
<reference evidence="5 6" key="1">
    <citation type="journal article" date="2014" name="Genome Biol. Evol.">
        <title>The secreted proteins of Achlya hypogyna and Thraustotheca clavata identify the ancestral oomycete secretome and reveal gene acquisitions by horizontal gene transfer.</title>
        <authorList>
            <person name="Misner I."/>
            <person name="Blouin N."/>
            <person name="Leonard G."/>
            <person name="Richards T.A."/>
            <person name="Lane C.E."/>
        </authorList>
    </citation>
    <scope>NUCLEOTIDE SEQUENCE [LARGE SCALE GENOMIC DNA]</scope>
    <source>
        <strain evidence="5 6">ATCC 34112</strain>
    </source>
</reference>
<dbReference type="InterPro" id="IPR012916">
    <property type="entry name" value="RED_N"/>
</dbReference>
<dbReference type="Proteomes" id="UP000243217">
    <property type="component" value="Unassembled WGS sequence"/>
</dbReference>
<proteinExistence type="predicted"/>
<name>A0A1V9YVN2_9STRA</name>
<dbReference type="EMBL" id="JNBS01002667">
    <property type="protein sequence ID" value="OQR89751.1"/>
    <property type="molecule type" value="Genomic_DNA"/>
</dbReference>
<comment type="subcellular location">
    <subcellularLocation>
        <location evidence="1">Nucleus</location>
    </subcellularLocation>
</comment>
<dbReference type="InterPro" id="IPR039896">
    <property type="entry name" value="Red-like"/>
</dbReference>
<keyword evidence="5" id="KW-0472">Membrane</keyword>
<feature type="compositionally biased region" description="Basic residues" evidence="3">
    <location>
        <begin position="425"/>
        <end position="435"/>
    </location>
</feature>
<evidence type="ECO:0000313" key="6">
    <source>
        <dbReference type="Proteomes" id="UP000243217"/>
    </source>
</evidence>
<feature type="domain" description="RED-like N-terminal" evidence="4">
    <location>
        <begin position="104"/>
        <end position="224"/>
    </location>
</feature>
<feature type="compositionally biased region" description="Basic and acidic residues" evidence="3">
    <location>
        <begin position="392"/>
        <end position="424"/>
    </location>
</feature>
<organism evidence="5 6">
    <name type="scientific">Thraustotheca clavata</name>
    <dbReference type="NCBI Taxonomy" id="74557"/>
    <lineage>
        <taxon>Eukaryota</taxon>
        <taxon>Sar</taxon>
        <taxon>Stramenopiles</taxon>
        <taxon>Oomycota</taxon>
        <taxon>Saprolegniomycetes</taxon>
        <taxon>Saprolegniales</taxon>
        <taxon>Achlyaceae</taxon>
        <taxon>Thraustotheca</taxon>
    </lineage>
</organism>
<feature type="region of interest" description="Disordered" evidence="3">
    <location>
        <begin position="23"/>
        <end position="44"/>
    </location>
</feature>
<sequence length="435" mass="48287">MSGLSQDDFRRIMATPLPVAGNAPRTLSGLPKKRAMTDDERKTKYKKLKKIAEQPAIPKPKQPVLDPTYQGKYRDRAAERRAGGNPDEVVVPAAPAMIDPEIAKLVSSENKHASIAKGLDLSFLSQLKAEKAKLQEQHKVLTKATIPAAKSEPEESPKPLYKSKVAQSIKSLLQHPPSRSSSDLFLPGRLSYSFDLNSTDIDALPHLIQRSKDDCPKVKYAPTLGRVPSALIEEIEDCVLAQQGNRHRAKEVIPISKSPPVAAQVNHANQEDSDEDIFADAGEYIPPGMRPEDGVTNNNVAKGEIFKDLSATLTAKANEEAEKEHVAAKALADSIARAKAMHERAEEREAMLQKQARLQKKLDGDDEYGECFPDYEEVEEDEEDGEKKKKKKDEPNEKQASKNKIKQKEQKFEKKLAKVEEIMKKAPKTPKPSKV</sequence>
<keyword evidence="2" id="KW-0539">Nucleus</keyword>
<evidence type="ECO:0000256" key="3">
    <source>
        <dbReference type="SAM" id="MobiDB-lite"/>
    </source>
</evidence>